<keyword evidence="1" id="KW-1133">Transmembrane helix</keyword>
<dbReference type="NCBIfam" id="NF037970">
    <property type="entry name" value="vanZ_1"/>
    <property type="match status" value="1"/>
</dbReference>
<keyword evidence="4" id="KW-1185">Reference proteome</keyword>
<reference evidence="3 4" key="1">
    <citation type="submission" date="2021-06" db="EMBL/GenBank/DDBJ databases">
        <title>Differences between aerobic and microaerobic xylene degrading microbial communities.</title>
        <authorList>
            <person name="Banerjee S."/>
            <person name="Tancsics A."/>
        </authorList>
    </citation>
    <scope>NUCLEOTIDE SEQUENCE [LARGE SCALE GENOMIC DNA]</scope>
    <source>
        <strain evidence="3 4">MAP12</strain>
    </source>
</reference>
<feature type="transmembrane region" description="Helical" evidence="1">
    <location>
        <begin position="41"/>
        <end position="58"/>
    </location>
</feature>
<sequence>MLNRIPRPVWALAFIICLVSVMTLALVKDSPTLIDTGWDKGNHVLAFSVLTFLGRMAYPDQRFRLLIGLFAYGVLIENLQLLTGYRFSEYQDLVADVVGMAVGYLLAMPLAKVTVSLR</sequence>
<evidence type="ECO:0000256" key="1">
    <source>
        <dbReference type="SAM" id="Phobius"/>
    </source>
</evidence>
<accession>A0ABS6MVU5</accession>
<dbReference type="EMBL" id="JAHRGL010000019">
    <property type="protein sequence ID" value="MBV2132938.1"/>
    <property type="molecule type" value="Genomic_DNA"/>
</dbReference>
<gene>
    <name evidence="3" type="ORF">KRX52_09005</name>
</gene>
<dbReference type="PANTHER" id="PTHR28008:SF1">
    <property type="entry name" value="DOMAIN PROTEIN, PUTATIVE (AFU_ORTHOLOGUE AFUA_3G10980)-RELATED"/>
    <property type="match status" value="1"/>
</dbReference>
<comment type="caution">
    <text evidence="3">The sequence shown here is derived from an EMBL/GenBank/DDBJ whole genome shotgun (WGS) entry which is preliminary data.</text>
</comment>
<dbReference type="PANTHER" id="PTHR28008">
    <property type="entry name" value="DOMAIN PROTEIN, PUTATIVE (AFU_ORTHOLOGUE AFUA_3G10980)-RELATED"/>
    <property type="match status" value="1"/>
</dbReference>
<keyword evidence="1" id="KW-0472">Membrane</keyword>
<feature type="transmembrane region" description="Helical" evidence="1">
    <location>
        <begin position="93"/>
        <end position="111"/>
    </location>
</feature>
<dbReference type="Proteomes" id="UP000813068">
    <property type="component" value="Unassembled WGS sequence"/>
</dbReference>
<evidence type="ECO:0000313" key="4">
    <source>
        <dbReference type="Proteomes" id="UP000813068"/>
    </source>
</evidence>
<dbReference type="RefSeq" id="WP_217681400.1">
    <property type="nucleotide sequence ID" value="NZ_JAHRGL010000019.1"/>
</dbReference>
<keyword evidence="1" id="KW-0812">Transmembrane</keyword>
<evidence type="ECO:0000259" key="2">
    <source>
        <dbReference type="Pfam" id="PF04892"/>
    </source>
</evidence>
<name>A0ABS6MVU5_9GAMM</name>
<dbReference type="Pfam" id="PF04892">
    <property type="entry name" value="VanZ"/>
    <property type="match status" value="1"/>
</dbReference>
<dbReference type="InterPro" id="IPR006976">
    <property type="entry name" value="VanZ-like"/>
</dbReference>
<evidence type="ECO:0000313" key="3">
    <source>
        <dbReference type="EMBL" id="MBV2132938.1"/>
    </source>
</evidence>
<protein>
    <submittedName>
        <fullName evidence="3">VanZ family protein</fullName>
    </submittedName>
</protein>
<feature type="domain" description="VanZ-like" evidence="2">
    <location>
        <begin position="41"/>
        <end position="108"/>
    </location>
</feature>
<feature type="transmembrane region" description="Helical" evidence="1">
    <location>
        <begin position="65"/>
        <end position="87"/>
    </location>
</feature>
<organism evidence="3 4">
    <name type="scientific">Geopseudomonas aromaticivorans</name>
    <dbReference type="NCBI Taxonomy" id="2849492"/>
    <lineage>
        <taxon>Bacteria</taxon>
        <taxon>Pseudomonadati</taxon>
        <taxon>Pseudomonadota</taxon>
        <taxon>Gammaproteobacteria</taxon>
        <taxon>Pseudomonadales</taxon>
        <taxon>Pseudomonadaceae</taxon>
        <taxon>Geopseudomonas</taxon>
    </lineage>
</organism>
<proteinExistence type="predicted"/>